<keyword evidence="1" id="KW-1003">Cell membrane</keyword>
<dbReference type="Pfam" id="PF01809">
    <property type="entry name" value="YidD"/>
    <property type="match status" value="1"/>
</dbReference>
<keyword evidence="3" id="KW-1185">Reference proteome</keyword>
<dbReference type="OrthoDB" id="9801753at2"/>
<dbReference type="PANTHER" id="PTHR33383">
    <property type="entry name" value="MEMBRANE PROTEIN INSERTION EFFICIENCY FACTOR-RELATED"/>
    <property type="match status" value="1"/>
</dbReference>
<evidence type="ECO:0000256" key="1">
    <source>
        <dbReference type="HAMAP-Rule" id="MF_00386"/>
    </source>
</evidence>
<reference evidence="2 3" key="1">
    <citation type="submission" date="2019-07" db="EMBL/GenBank/DDBJ databases">
        <title>Insights of Desulfuromonas acetexigens electromicrobiology.</title>
        <authorList>
            <person name="Katuri K."/>
            <person name="Sapireddy V."/>
            <person name="Shaw D.R."/>
            <person name="Saikaly P."/>
        </authorList>
    </citation>
    <scope>NUCLEOTIDE SEQUENCE [LARGE SCALE GENOMIC DNA]</scope>
    <source>
        <strain evidence="2 3">2873</strain>
    </source>
</reference>
<keyword evidence="1" id="KW-0472">Membrane</keyword>
<dbReference type="HAMAP" id="MF_00386">
    <property type="entry name" value="UPF0161_YidD"/>
    <property type="match status" value="1"/>
</dbReference>
<protein>
    <recommendedName>
        <fullName evidence="1">Putative membrane protein insertion efficiency factor</fullName>
    </recommendedName>
</protein>
<dbReference type="InterPro" id="IPR002696">
    <property type="entry name" value="Membr_insert_effic_factor_YidD"/>
</dbReference>
<dbReference type="NCBIfam" id="TIGR00278">
    <property type="entry name" value="membrane protein insertion efficiency factor YidD"/>
    <property type="match status" value="1"/>
</dbReference>
<comment type="similarity">
    <text evidence="1">Belongs to the UPF0161 family.</text>
</comment>
<accession>A0A550J5K5</accession>
<dbReference type="Proteomes" id="UP000317155">
    <property type="component" value="Unassembled WGS sequence"/>
</dbReference>
<comment type="function">
    <text evidence="1">Could be involved in insertion of integral membrane proteins into the membrane.</text>
</comment>
<dbReference type="RefSeq" id="WP_092054947.1">
    <property type="nucleotide sequence ID" value="NZ_FOJJ01000009.1"/>
</dbReference>
<comment type="subcellular location">
    <subcellularLocation>
        <location evidence="1">Cell membrane</location>
        <topology evidence="1">Peripheral membrane protein</topology>
        <orientation evidence="1">Cytoplasmic side</orientation>
    </subcellularLocation>
</comment>
<dbReference type="EMBL" id="VJVV01000017">
    <property type="protein sequence ID" value="TRO78475.1"/>
    <property type="molecule type" value="Genomic_DNA"/>
</dbReference>
<proteinExistence type="inferred from homology"/>
<organism evidence="2 3">
    <name type="scientific">Trichloromonas acetexigens</name>
    <dbReference type="NCBI Taxonomy" id="38815"/>
    <lineage>
        <taxon>Bacteria</taxon>
        <taxon>Pseudomonadati</taxon>
        <taxon>Thermodesulfobacteriota</taxon>
        <taxon>Desulfuromonadia</taxon>
        <taxon>Desulfuromonadales</taxon>
        <taxon>Trichloromonadaceae</taxon>
        <taxon>Trichloromonas</taxon>
    </lineage>
</organism>
<dbReference type="AlphaFoldDB" id="A0A550J5K5"/>
<dbReference type="GO" id="GO:0005886">
    <property type="term" value="C:plasma membrane"/>
    <property type="evidence" value="ECO:0007669"/>
    <property type="project" value="UniProtKB-SubCell"/>
</dbReference>
<dbReference type="PANTHER" id="PTHR33383:SF1">
    <property type="entry name" value="MEMBRANE PROTEIN INSERTION EFFICIENCY FACTOR-RELATED"/>
    <property type="match status" value="1"/>
</dbReference>
<name>A0A550J5K5_9BACT</name>
<sequence>MFKKFTLNLITIYRRFISPLKAPTCRFYPSCSDYAFQAIDKYGLGKGLILSIRRFCRCHPYHPGGYDPVE</sequence>
<comment type="caution">
    <text evidence="2">The sequence shown here is derived from an EMBL/GenBank/DDBJ whole genome shotgun (WGS) entry which is preliminary data.</text>
</comment>
<evidence type="ECO:0000313" key="2">
    <source>
        <dbReference type="EMBL" id="TRO78475.1"/>
    </source>
</evidence>
<gene>
    <name evidence="2" type="primary">yidD</name>
    <name evidence="2" type="ORF">FL622_16010</name>
</gene>
<dbReference type="SMART" id="SM01234">
    <property type="entry name" value="Haemolytic"/>
    <property type="match status" value="1"/>
</dbReference>
<evidence type="ECO:0000313" key="3">
    <source>
        <dbReference type="Proteomes" id="UP000317155"/>
    </source>
</evidence>